<dbReference type="STRING" id="742152.A0A2H3JMH5"/>
<dbReference type="SUPFAM" id="SSF81383">
    <property type="entry name" value="F-box domain"/>
    <property type="match status" value="1"/>
</dbReference>
<dbReference type="OrthoDB" id="2766966at2759"/>
<protein>
    <recommendedName>
        <fullName evidence="1">F-box/LRR-repeat protein 15/At3g58940/PEG3-like LRR domain-containing protein</fullName>
    </recommendedName>
</protein>
<accession>A0A2H3JMH5</accession>
<evidence type="ECO:0000313" key="2">
    <source>
        <dbReference type="EMBL" id="PCH43392.1"/>
    </source>
</evidence>
<evidence type="ECO:0000313" key="3">
    <source>
        <dbReference type="Proteomes" id="UP000218811"/>
    </source>
</evidence>
<dbReference type="InterPro" id="IPR036047">
    <property type="entry name" value="F-box-like_dom_sf"/>
</dbReference>
<dbReference type="AlphaFoldDB" id="A0A2H3JMH5"/>
<proteinExistence type="predicted"/>
<sequence length="440" mass="49983">MRRPRFSRLLRSFRRLVRRVVPVPQKRARAWTAAPRAQPARTPALPPEVWERILTNLWDDRHALAACALTCRAFLPVVRRLVFRAVRVAHTPARADYPPFVHLLHESPHVALSVRELAVTIDPEAARTELPAILPRLHEVERLTLNFAGGMFEMTDDTRDKLTTYFHSVKRLRLENVRFDGTDLLQILCACPRLAELSLLAVRWRRSSLLPTYTSDLAAIVPPETVVLDELILRSPPPQVVAWLVKGPFQLNLRKLELIWDGSADAKYVPSLFKAAGASLRDLTIAFPGWFSFSEAMNLSQNTRLSGLFLDKIRIDGAQPRYLYVPDPVQLRTYEWVPAALAHVHSLHLQQVHFSVELCNGGDLDVLDWARIDDILARLARAAGQLITTFHVLNTDYAPAKCDIVDAVMYRLPRLREALGRLGVVYRHVSSARVEEGWFP</sequence>
<organism evidence="2 3">
    <name type="scientific">Wolfiporia cocos (strain MD-104)</name>
    <name type="common">Brown rot fungus</name>
    <dbReference type="NCBI Taxonomy" id="742152"/>
    <lineage>
        <taxon>Eukaryota</taxon>
        <taxon>Fungi</taxon>
        <taxon>Dikarya</taxon>
        <taxon>Basidiomycota</taxon>
        <taxon>Agaricomycotina</taxon>
        <taxon>Agaricomycetes</taxon>
        <taxon>Polyporales</taxon>
        <taxon>Phaeolaceae</taxon>
        <taxon>Wolfiporia</taxon>
    </lineage>
</organism>
<dbReference type="Pfam" id="PF24758">
    <property type="entry name" value="LRR_At5g56370"/>
    <property type="match status" value="1"/>
</dbReference>
<dbReference type="InterPro" id="IPR055411">
    <property type="entry name" value="LRR_FXL15/At3g58940/PEG3-like"/>
</dbReference>
<reference evidence="2 3" key="1">
    <citation type="journal article" date="2012" name="Science">
        <title>The Paleozoic origin of enzymatic lignin decomposition reconstructed from 31 fungal genomes.</title>
        <authorList>
            <person name="Floudas D."/>
            <person name="Binder M."/>
            <person name="Riley R."/>
            <person name="Barry K."/>
            <person name="Blanchette R.A."/>
            <person name="Henrissat B."/>
            <person name="Martinez A.T."/>
            <person name="Otillar R."/>
            <person name="Spatafora J.W."/>
            <person name="Yadav J.S."/>
            <person name="Aerts A."/>
            <person name="Benoit I."/>
            <person name="Boyd A."/>
            <person name="Carlson A."/>
            <person name="Copeland A."/>
            <person name="Coutinho P.M."/>
            <person name="de Vries R.P."/>
            <person name="Ferreira P."/>
            <person name="Findley K."/>
            <person name="Foster B."/>
            <person name="Gaskell J."/>
            <person name="Glotzer D."/>
            <person name="Gorecki P."/>
            <person name="Heitman J."/>
            <person name="Hesse C."/>
            <person name="Hori C."/>
            <person name="Igarashi K."/>
            <person name="Jurgens J.A."/>
            <person name="Kallen N."/>
            <person name="Kersten P."/>
            <person name="Kohler A."/>
            <person name="Kuees U."/>
            <person name="Kumar T.K.A."/>
            <person name="Kuo A."/>
            <person name="LaButti K."/>
            <person name="Larrondo L.F."/>
            <person name="Lindquist E."/>
            <person name="Ling A."/>
            <person name="Lombard V."/>
            <person name="Lucas S."/>
            <person name="Lundell T."/>
            <person name="Martin R."/>
            <person name="McLaughlin D.J."/>
            <person name="Morgenstern I."/>
            <person name="Morin E."/>
            <person name="Murat C."/>
            <person name="Nagy L.G."/>
            <person name="Nolan M."/>
            <person name="Ohm R.A."/>
            <person name="Patyshakuliyeva A."/>
            <person name="Rokas A."/>
            <person name="Ruiz-Duenas F.J."/>
            <person name="Sabat G."/>
            <person name="Salamov A."/>
            <person name="Samejima M."/>
            <person name="Schmutz J."/>
            <person name="Slot J.C."/>
            <person name="St John F."/>
            <person name="Stenlid J."/>
            <person name="Sun H."/>
            <person name="Sun S."/>
            <person name="Syed K."/>
            <person name="Tsang A."/>
            <person name="Wiebenga A."/>
            <person name="Young D."/>
            <person name="Pisabarro A."/>
            <person name="Eastwood D.C."/>
            <person name="Martin F."/>
            <person name="Cullen D."/>
            <person name="Grigoriev I.V."/>
            <person name="Hibbett D.S."/>
        </authorList>
    </citation>
    <scope>NUCLEOTIDE SEQUENCE [LARGE SCALE GENOMIC DNA]</scope>
    <source>
        <strain evidence="2 3">MD-104</strain>
    </source>
</reference>
<dbReference type="OMA" id="YEWVPAA"/>
<feature type="domain" description="F-box/LRR-repeat protein 15/At3g58940/PEG3-like LRR" evidence="1">
    <location>
        <begin position="113"/>
        <end position="205"/>
    </location>
</feature>
<dbReference type="EMBL" id="KB468146">
    <property type="protein sequence ID" value="PCH43392.1"/>
    <property type="molecule type" value="Genomic_DNA"/>
</dbReference>
<dbReference type="CDD" id="cd09917">
    <property type="entry name" value="F-box_SF"/>
    <property type="match status" value="1"/>
</dbReference>
<keyword evidence="3" id="KW-1185">Reference proteome</keyword>
<dbReference type="Proteomes" id="UP000218811">
    <property type="component" value="Unassembled WGS sequence"/>
</dbReference>
<evidence type="ECO:0000259" key="1">
    <source>
        <dbReference type="Pfam" id="PF24758"/>
    </source>
</evidence>
<name>A0A2H3JMH5_WOLCO</name>
<gene>
    <name evidence="2" type="ORF">WOLCODRAFT_138312</name>
</gene>